<comment type="caution">
    <text evidence="2">The sequence shown here is derived from an EMBL/GenBank/DDBJ whole genome shotgun (WGS) entry which is preliminary data.</text>
</comment>
<keyword evidence="1" id="KW-0472">Membrane</keyword>
<feature type="transmembrane region" description="Helical" evidence="1">
    <location>
        <begin position="7"/>
        <end position="27"/>
    </location>
</feature>
<keyword evidence="1" id="KW-1133">Transmembrane helix</keyword>
<name>A0A366KYL2_9SPHI</name>
<keyword evidence="3" id="KW-1185">Reference proteome</keyword>
<sequence>MKINNFKLWLFILTSIVFFIFTIITLITCAAVEEGTDGNSSTIRAIAKLYNIFRFPTHTLLFRFMNGPIFVIGLLFNSLFYGFLTERIVFLLRNRKLT</sequence>
<reference evidence="2 3" key="1">
    <citation type="submission" date="2018-07" db="EMBL/GenBank/DDBJ databases">
        <title>A draft genome of a endophytic bacteria, a new species of Pedobacter.</title>
        <authorList>
            <person name="Zhang Z.D."/>
            <person name="Chen Z.J."/>
        </authorList>
    </citation>
    <scope>NUCLEOTIDE SEQUENCE [LARGE SCALE GENOMIC DNA]</scope>
    <source>
        <strain evidence="2 3">RS10</strain>
    </source>
</reference>
<keyword evidence="1" id="KW-0812">Transmembrane</keyword>
<evidence type="ECO:0000313" key="3">
    <source>
        <dbReference type="Proteomes" id="UP000252081"/>
    </source>
</evidence>
<gene>
    <name evidence="2" type="ORF">DRW42_14640</name>
</gene>
<proteinExistence type="predicted"/>
<feature type="transmembrane region" description="Helical" evidence="1">
    <location>
        <begin position="69"/>
        <end position="92"/>
    </location>
</feature>
<protein>
    <submittedName>
        <fullName evidence="2">Uncharacterized protein</fullName>
    </submittedName>
</protein>
<accession>A0A366KYL2</accession>
<organism evidence="2 3">
    <name type="scientific">Pedobacter miscanthi</name>
    <dbReference type="NCBI Taxonomy" id="2259170"/>
    <lineage>
        <taxon>Bacteria</taxon>
        <taxon>Pseudomonadati</taxon>
        <taxon>Bacteroidota</taxon>
        <taxon>Sphingobacteriia</taxon>
        <taxon>Sphingobacteriales</taxon>
        <taxon>Sphingobacteriaceae</taxon>
        <taxon>Pedobacter</taxon>
    </lineage>
</organism>
<dbReference type="AlphaFoldDB" id="A0A366KYL2"/>
<evidence type="ECO:0000256" key="1">
    <source>
        <dbReference type="SAM" id="Phobius"/>
    </source>
</evidence>
<dbReference type="EMBL" id="QNQU01000011">
    <property type="protein sequence ID" value="RBQ06319.1"/>
    <property type="molecule type" value="Genomic_DNA"/>
</dbReference>
<dbReference type="Proteomes" id="UP000252081">
    <property type="component" value="Unassembled WGS sequence"/>
</dbReference>
<evidence type="ECO:0000313" key="2">
    <source>
        <dbReference type="EMBL" id="RBQ06319.1"/>
    </source>
</evidence>